<keyword evidence="3" id="KW-0812">Transmembrane</keyword>
<evidence type="ECO:0000256" key="5">
    <source>
        <dbReference type="ARBA" id="ARBA00023136"/>
    </source>
</evidence>
<dbReference type="STRING" id="1081102.A0A167YP96"/>
<keyword evidence="5" id="KW-0472">Membrane</keyword>
<dbReference type="OrthoDB" id="430207at2759"/>
<dbReference type="InterPro" id="IPR007248">
    <property type="entry name" value="Mpv17_PMP22"/>
</dbReference>
<feature type="compositionally biased region" description="Pro residues" evidence="6">
    <location>
        <begin position="36"/>
        <end position="53"/>
    </location>
</feature>
<dbReference type="PANTHER" id="PTHR11266:SF113">
    <property type="entry name" value="MEMBRANE PROTEIN, MPV17_PMP22 FAMILY, PUTATIVE (AFU_ORTHOLOGUE AFUA_1G13840)-RELATED"/>
    <property type="match status" value="1"/>
</dbReference>
<proteinExistence type="inferred from homology"/>
<evidence type="ECO:0000313" key="8">
    <source>
        <dbReference type="Proteomes" id="UP000076874"/>
    </source>
</evidence>
<dbReference type="GO" id="GO:0005739">
    <property type="term" value="C:mitochondrion"/>
    <property type="evidence" value="ECO:0007669"/>
    <property type="project" value="TreeGrafter"/>
</dbReference>
<dbReference type="PRINTS" id="PR01217">
    <property type="entry name" value="PRICHEXTENSN"/>
</dbReference>
<evidence type="ECO:0000256" key="2">
    <source>
        <dbReference type="ARBA" id="ARBA00006824"/>
    </source>
</evidence>
<gene>
    <name evidence="7" type="ORF">SPI_01113</name>
</gene>
<dbReference type="PANTHER" id="PTHR11266">
    <property type="entry name" value="PEROXISOMAL MEMBRANE PROTEIN 2, PXMP2 MPV17"/>
    <property type="match status" value="1"/>
</dbReference>
<evidence type="ECO:0000313" key="7">
    <source>
        <dbReference type="EMBL" id="OAA66537.1"/>
    </source>
</evidence>
<dbReference type="AlphaFoldDB" id="A0A167YP96"/>
<reference evidence="7 8" key="1">
    <citation type="journal article" date="2016" name="Genome Biol. Evol.">
        <title>Divergent and convergent evolution of fungal pathogenicity.</title>
        <authorList>
            <person name="Shang Y."/>
            <person name="Xiao G."/>
            <person name="Zheng P."/>
            <person name="Cen K."/>
            <person name="Zhan S."/>
            <person name="Wang C."/>
        </authorList>
    </citation>
    <scope>NUCLEOTIDE SEQUENCE [LARGE SCALE GENOMIC DNA]</scope>
    <source>
        <strain evidence="7 8">RCEF 264</strain>
    </source>
</reference>
<evidence type="ECO:0000256" key="3">
    <source>
        <dbReference type="ARBA" id="ARBA00022692"/>
    </source>
</evidence>
<feature type="region of interest" description="Disordered" evidence="6">
    <location>
        <begin position="31"/>
        <end position="164"/>
    </location>
</feature>
<keyword evidence="4" id="KW-1133">Transmembrane helix</keyword>
<dbReference type="Proteomes" id="UP000076874">
    <property type="component" value="Unassembled WGS sequence"/>
</dbReference>
<comment type="similarity">
    <text evidence="2">Belongs to the peroxisomal membrane protein PXMP2/4 family.</text>
</comment>
<name>A0A167YP96_9HYPO</name>
<dbReference type="EMBL" id="AZHD01000002">
    <property type="protein sequence ID" value="OAA66537.1"/>
    <property type="molecule type" value="Genomic_DNA"/>
</dbReference>
<keyword evidence="8" id="KW-1185">Reference proteome</keyword>
<organism evidence="7 8">
    <name type="scientific">Niveomyces insectorum RCEF 264</name>
    <dbReference type="NCBI Taxonomy" id="1081102"/>
    <lineage>
        <taxon>Eukaryota</taxon>
        <taxon>Fungi</taxon>
        <taxon>Dikarya</taxon>
        <taxon>Ascomycota</taxon>
        <taxon>Pezizomycotina</taxon>
        <taxon>Sordariomycetes</taxon>
        <taxon>Hypocreomycetidae</taxon>
        <taxon>Hypocreales</taxon>
        <taxon>Cordycipitaceae</taxon>
        <taxon>Niveomyces</taxon>
    </lineage>
</organism>
<accession>A0A167YP96</accession>
<protein>
    <submittedName>
        <fullName evidence="7">Dihydroorotate reductase</fullName>
    </submittedName>
</protein>
<evidence type="ECO:0000256" key="6">
    <source>
        <dbReference type="SAM" id="MobiDB-lite"/>
    </source>
</evidence>
<dbReference type="Pfam" id="PF04117">
    <property type="entry name" value="Mpv17_PMP22"/>
    <property type="match status" value="1"/>
</dbReference>
<evidence type="ECO:0000256" key="4">
    <source>
        <dbReference type="ARBA" id="ARBA00022989"/>
    </source>
</evidence>
<dbReference type="GO" id="GO:0016020">
    <property type="term" value="C:membrane"/>
    <property type="evidence" value="ECO:0007669"/>
    <property type="project" value="UniProtKB-SubCell"/>
</dbReference>
<feature type="region of interest" description="Disordered" evidence="6">
    <location>
        <begin position="180"/>
        <end position="204"/>
    </location>
</feature>
<feature type="compositionally biased region" description="Low complexity" evidence="6">
    <location>
        <begin position="420"/>
        <end position="430"/>
    </location>
</feature>
<sequence>MTAGLVARAFWRPPSLRRLHQHRSLYYYHQLAPSSSSPPPSSSPSPSPSPLFPFVPQTCAHRPKPPLRVPRPPHSSSSPRRAHSAQPEARRADADADGAVAGLPFNAPATRPAHRQANAPADPPAFVPADALPHAPEQHIPANAPTSPSADREPAGTTAAAGPEVVPEVVPKLLSGAAPEAVPQVTASPPSKSLPAPGPRTSDPIPVVNTVTPLPLWQRLGPLTWAADSYGRAQRRRPYVTQLCAALVIALLADLSVQRMNRERAGYDPLRTLRSLVIGAVAAIPGYNWFVFLAQHFNYSSRVLSLVTKVTVNQIVYTPIFNSYFFGMQALLAGETLQESWDRVRRTVPISFVNSLKLWPAVTAFSFTFVPLEYRSVFAGVVAVGWQTYLMYLNRLAEDEEAAKAAAGAVSVAPAAVAPVPTPVPGSAGAKPTLASLPKPRGTA</sequence>
<evidence type="ECO:0000256" key="1">
    <source>
        <dbReference type="ARBA" id="ARBA00004141"/>
    </source>
</evidence>
<feature type="region of interest" description="Disordered" evidence="6">
    <location>
        <begin position="420"/>
        <end position="444"/>
    </location>
</feature>
<comment type="subcellular location">
    <subcellularLocation>
        <location evidence="1">Membrane</location>
        <topology evidence="1">Multi-pass membrane protein</topology>
    </subcellularLocation>
</comment>
<comment type="caution">
    <text evidence="7">The sequence shown here is derived from an EMBL/GenBank/DDBJ whole genome shotgun (WGS) entry which is preliminary data.</text>
</comment>